<protein>
    <recommendedName>
        <fullName evidence="4">sn-glycerol-3-phosphate-binding periplasmic protein UgpB</fullName>
    </recommendedName>
</protein>
<evidence type="ECO:0000256" key="3">
    <source>
        <dbReference type="ARBA" id="ARBA00011557"/>
    </source>
</evidence>
<evidence type="ECO:0000256" key="6">
    <source>
        <dbReference type="ARBA" id="ARBA00022729"/>
    </source>
</evidence>
<keyword evidence="11" id="KW-1185">Reference proteome</keyword>
<dbReference type="InterPro" id="IPR050490">
    <property type="entry name" value="Bact_solute-bd_prot1"/>
</dbReference>
<keyword evidence="5" id="KW-0813">Transport</keyword>
<name>A0A286G888_9PROT</name>
<sequence length="441" mass="47971">MKAIKYGVASLALAATLGAWPALAAPTEIQFWHAMGGGVTGEKVVEYAEKFNASQDAFKVVPVYKGNYTETLTAAVAAFRAKQQPHIVQVFEVGTASMMAAEGAVYPVHQLMAEHGGSFDPDQYLDAVKSYYTTTDGKMLSMPFNSSTPVMFYNKDAFAKAGIAEPPKTWAELAEASRKIMAVKAEGQPTCGFTTGWQSWVQLETFGALHDAAFATKDNGFGGFDTELAFDAPPFTKHIADMKEWQKDRTFVYGGRRGDPNPLFLTGECAMLMNSSAYYGAVKDGAKFAWGIAPLPYDDSVIDQPKNSIIGGATLWVLQGHDGKEYEGVAEFLKFLSTDDVQLDWHKATGYVPITHGAYEAAKAEGFYDKTPGADVAILQLTRGEPGPNSKGLRLGNFTQIRDIINEELEAVWSDKKSADQALSDAASRGNDLLRKFEKTH</sequence>
<dbReference type="OrthoDB" id="9762335at2"/>
<dbReference type="Pfam" id="PF13416">
    <property type="entry name" value="SBP_bac_8"/>
    <property type="match status" value="1"/>
</dbReference>
<dbReference type="NCBIfam" id="NF008211">
    <property type="entry name" value="PRK10974.1"/>
    <property type="match status" value="1"/>
</dbReference>
<dbReference type="SUPFAM" id="SSF53850">
    <property type="entry name" value="Periplasmic binding protein-like II"/>
    <property type="match status" value="1"/>
</dbReference>
<dbReference type="EMBL" id="OCNJ01000002">
    <property type="protein sequence ID" value="SOD91743.1"/>
    <property type="molecule type" value="Genomic_DNA"/>
</dbReference>
<evidence type="ECO:0000256" key="5">
    <source>
        <dbReference type="ARBA" id="ARBA00022448"/>
    </source>
</evidence>
<dbReference type="PANTHER" id="PTHR43649:SF31">
    <property type="entry name" value="SN-GLYCEROL-3-PHOSPHATE-BINDING PERIPLASMIC PROTEIN UGPB"/>
    <property type="match status" value="1"/>
</dbReference>
<dbReference type="Gene3D" id="3.40.190.10">
    <property type="entry name" value="Periplasmic binding protein-like II"/>
    <property type="match status" value="2"/>
</dbReference>
<evidence type="ECO:0000256" key="4">
    <source>
        <dbReference type="ARBA" id="ARBA00017470"/>
    </source>
</evidence>
<keyword evidence="7" id="KW-0574">Periplasm</keyword>
<dbReference type="GO" id="GO:0055085">
    <property type="term" value="P:transmembrane transport"/>
    <property type="evidence" value="ECO:0007669"/>
    <property type="project" value="InterPro"/>
</dbReference>
<feature type="signal peptide" evidence="9">
    <location>
        <begin position="1"/>
        <end position="24"/>
    </location>
</feature>
<dbReference type="RefSeq" id="WP_097277873.1">
    <property type="nucleotide sequence ID" value="NZ_OCNJ01000002.1"/>
</dbReference>
<accession>A0A286G888</accession>
<dbReference type="PROSITE" id="PS01037">
    <property type="entry name" value="SBP_BACTERIAL_1"/>
    <property type="match status" value="1"/>
</dbReference>
<evidence type="ECO:0000256" key="9">
    <source>
        <dbReference type="SAM" id="SignalP"/>
    </source>
</evidence>
<comment type="subunit">
    <text evidence="3">The complex is composed of two ATP-binding proteins (UgpC), two transmembrane proteins (UgpA and UgpE) and a solute-binding protein (UgpB).</text>
</comment>
<evidence type="ECO:0000313" key="10">
    <source>
        <dbReference type="EMBL" id="SOD91743.1"/>
    </source>
</evidence>
<reference evidence="10 11" key="1">
    <citation type="submission" date="2017-09" db="EMBL/GenBank/DDBJ databases">
        <authorList>
            <person name="Ehlers B."/>
            <person name="Leendertz F.H."/>
        </authorList>
    </citation>
    <scope>NUCLEOTIDE SEQUENCE [LARGE SCALE GENOMIC DNA]</scope>
    <source>
        <strain evidence="10 11">USBA 140</strain>
    </source>
</reference>
<evidence type="ECO:0000256" key="1">
    <source>
        <dbReference type="ARBA" id="ARBA00004418"/>
    </source>
</evidence>
<keyword evidence="6 9" id="KW-0732">Signal</keyword>
<evidence type="ECO:0000313" key="11">
    <source>
        <dbReference type="Proteomes" id="UP000219621"/>
    </source>
</evidence>
<evidence type="ECO:0000256" key="8">
    <source>
        <dbReference type="ARBA" id="ARBA00034473"/>
    </source>
</evidence>
<evidence type="ECO:0000256" key="7">
    <source>
        <dbReference type="ARBA" id="ARBA00022764"/>
    </source>
</evidence>
<comment type="subcellular location">
    <subcellularLocation>
        <location evidence="1">Periplasm</location>
    </subcellularLocation>
</comment>
<comment type="similarity">
    <text evidence="2">Belongs to the bacterial solute-binding protein 1 family.</text>
</comment>
<dbReference type="CDD" id="cd14748">
    <property type="entry name" value="PBP2_UgpB"/>
    <property type="match status" value="1"/>
</dbReference>
<dbReference type="GO" id="GO:0042597">
    <property type="term" value="C:periplasmic space"/>
    <property type="evidence" value="ECO:0007669"/>
    <property type="project" value="UniProtKB-SubCell"/>
</dbReference>
<dbReference type="Proteomes" id="UP000219621">
    <property type="component" value="Unassembled WGS sequence"/>
</dbReference>
<comment type="function">
    <text evidence="8">Part of the ABC transporter complex UgpBAEC involved in sn-glycerol-3-phosphate (G3P) import. Binds G3P.</text>
</comment>
<dbReference type="AlphaFoldDB" id="A0A286G888"/>
<dbReference type="InterPro" id="IPR006061">
    <property type="entry name" value="SBP_1_CS"/>
</dbReference>
<feature type="chain" id="PRO_5013194001" description="sn-glycerol-3-phosphate-binding periplasmic protein UgpB" evidence="9">
    <location>
        <begin position="25"/>
        <end position="441"/>
    </location>
</feature>
<evidence type="ECO:0000256" key="2">
    <source>
        <dbReference type="ARBA" id="ARBA00008520"/>
    </source>
</evidence>
<proteinExistence type="inferred from homology"/>
<organism evidence="10 11">
    <name type="scientific">Caenispirillum bisanense</name>
    <dbReference type="NCBI Taxonomy" id="414052"/>
    <lineage>
        <taxon>Bacteria</taxon>
        <taxon>Pseudomonadati</taxon>
        <taxon>Pseudomonadota</taxon>
        <taxon>Alphaproteobacteria</taxon>
        <taxon>Rhodospirillales</taxon>
        <taxon>Novispirillaceae</taxon>
        <taxon>Caenispirillum</taxon>
    </lineage>
</organism>
<gene>
    <name evidence="10" type="ORF">SAMN05421508_10284</name>
</gene>
<dbReference type="InterPro" id="IPR006059">
    <property type="entry name" value="SBP"/>
</dbReference>
<dbReference type="PANTHER" id="PTHR43649">
    <property type="entry name" value="ARABINOSE-BINDING PROTEIN-RELATED"/>
    <property type="match status" value="1"/>
</dbReference>